<evidence type="ECO:0000256" key="6">
    <source>
        <dbReference type="ARBA" id="ARBA00036320"/>
    </source>
</evidence>
<evidence type="ECO:0000256" key="3">
    <source>
        <dbReference type="ARBA" id="ARBA00022670"/>
    </source>
</evidence>
<dbReference type="Pfam" id="PF00089">
    <property type="entry name" value="Trypsin"/>
    <property type="match status" value="1"/>
</dbReference>
<dbReference type="InterPro" id="IPR001254">
    <property type="entry name" value="Trypsin_dom"/>
</dbReference>
<sequence>PTPNTLNQAWVTIYDRQTCNAPQVLNGEVTKTMFCAGKLEGGVDTCQGDSGGPLVVNTGDVWWLLGVTSWGYGCAVKNKPGVYGNITYFSEWIQKQMQDD</sequence>
<dbReference type="PROSITE" id="PS50240">
    <property type="entry name" value="TRYPSIN_DOM"/>
    <property type="match status" value="1"/>
</dbReference>
<evidence type="ECO:0000256" key="7">
    <source>
        <dbReference type="ARBA" id="ARBA00038868"/>
    </source>
</evidence>
<evidence type="ECO:0000259" key="8">
    <source>
        <dbReference type="PROSITE" id="PS50240"/>
    </source>
</evidence>
<keyword evidence="3" id="KW-0645">Protease</keyword>
<dbReference type="EC" id="3.4.21.4" evidence="7"/>
<gene>
    <name evidence="9" type="ORF">ILYODFUR_024691</name>
</gene>
<dbReference type="InterPro" id="IPR009003">
    <property type="entry name" value="Peptidase_S1_PA"/>
</dbReference>
<dbReference type="PANTHER" id="PTHR24264:SF65">
    <property type="entry name" value="SRCR DOMAIN-CONTAINING PROTEIN"/>
    <property type="match status" value="1"/>
</dbReference>
<evidence type="ECO:0000256" key="1">
    <source>
        <dbReference type="ARBA" id="ARBA00004239"/>
    </source>
</evidence>
<accession>A0ABV0UVW9</accession>
<reference evidence="9 10" key="1">
    <citation type="submission" date="2021-06" db="EMBL/GenBank/DDBJ databases">
        <authorList>
            <person name="Palmer J.M."/>
        </authorList>
    </citation>
    <scope>NUCLEOTIDE SEQUENCE [LARGE SCALE GENOMIC DNA]</scope>
    <source>
        <strain evidence="10">if_2019</strain>
        <tissue evidence="9">Muscle</tissue>
    </source>
</reference>
<dbReference type="EMBL" id="JAHRIQ010084048">
    <property type="protein sequence ID" value="MEQ2248979.1"/>
    <property type="molecule type" value="Genomic_DNA"/>
</dbReference>
<evidence type="ECO:0000313" key="9">
    <source>
        <dbReference type="EMBL" id="MEQ2248979.1"/>
    </source>
</evidence>
<organism evidence="9 10">
    <name type="scientific">Ilyodon furcidens</name>
    <name type="common">goldbreast splitfin</name>
    <dbReference type="NCBI Taxonomy" id="33524"/>
    <lineage>
        <taxon>Eukaryota</taxon>
        <taxon>Metazoa</taxon>
        <taxon>Chordata</taxon>
        <taxon>Craniata</taxon>
        <taxon>Vertebrata</taxon>
        <taxon>Euteleostomi</taxon>
        <taxon>Actinopterygii</taxon>
        <taxon>Neopterygii</taxon>
        <taxon>Teleostei</taxon>
        <taxon>Neoteleostei</taxon>
        <taxon>Acanthomorphata</taxon>
        <taxon>Ovalentaria</taxon>
        <taxon>Atherinomorphae</taxon>
        <taxon>Cyprinodontiformes</taxon>
        <taxon>Goodeidae</taxon>
        <taxon>Ilyodon</taxon>
    </lineage>
</organism>
<feature type="domain" description="Peptidase S1" evidence="8">
    <location>
        <begin position="1"/>
        <end position="98"/>
    </location>
</feature>
<dbReference type="PANTHER" id="PTHR24264">
    <property type="entry name" value="TRYPSIN-RELATED"/>
    <property type="match status" value="1"/>
</dbReference>
<keyword evidence="2" id="KW-0964">Secreted</keyword>
<evidence type="ECO:0000256" key="2">
    <source>
        <dbReference type="ARBA" id="ARBA00022525"/>
    </source>
</evidence>
<dbReference type="Proteomes" id="UP001482620">
    <property type="component" value="Unassembled WGS sequence"/>
</dbReference>
<dbReference type="InterPro" id="IPR043504">
    <property type="entry name" value="Peptidase_S1_PA_chymotrypsin"/>
</dbReference>
<dbReference type="InterPro" id="IPR033116">
    <property type="entry name" value="TRYPSIN_SER"/>
</dbReference>
<feature type="non-terminal residue" evidence="9">
    <location>
        <position position="1"/>
    </location>
</feature>
<keyword evidence="10" id="KW-1185">Reference proteome</keyword>
<comment type="catalytic activity">
    <reaction evidence="6">
        <text>Preferential cleavage: Arg-|-Xaa, Lys-|-Xaa.</text>
        <dbReference type="EC" id="3.4.21.4"/>
    </reaction>
</comment>
<keyword evidence="5" id="KW-0720">Serine protease</keyword>
<comment type="subcellular location">
    <subcellularLocation>
        <location evidence="1">Secreted</location>
        <location evidence="1">Extracellular space</location>
    </subcellularLocation>
</comment>
<proteinExistence type="predicted"/>
<comment type="caution">
    <text evidence="9">The sequence shown here is derived from an EMBL/GenBank/DDBJ whole genome shotgun (WGS) entry which is preliminary data.</text>
</comment>
<evidence type="ECO:0000256" key="4">
    <source>
        <dbReference type="ARBA" id="ARBA00022801"/>
    </source>
</evidence>
<keyword evidence="4" id="KW-0378">Hydrolase</keyword>
<evidence type="ECO:0000256" key="5">
    <source>
        <dbReference type="ARBA" id="ARBA00022825"/>
    </source>
</evidence>
<dbReference type="Gene3D" id="2.40.10.10">
    <property type="entry name" value="Trypsin-like serine proteases"/>
    <property type="match status" value="1"/>
</dbReference>
<dbReference type="SUPFAM" id="SSF50494">
    <property type="entry name" value="Trypsin-like serine proteases"/>
    <property type="match status" value="1"/>
</dbReference>
<name>A0ABV0UVW9_9TELE</name>
<dbReference type="CDD" id="cd00190">
    <property type="entry name" value="Tryp_SPc"/>
    <property type="match status" value="1"/>
</dbReference>
<dbReference type="InterPro" id="IPR050127">
    <property type="entry name" value="Serine_Proteases_S1"/>
</dbReference>
<dbReference type="PROSITE" id="PS00135">
    <property type="entry name" value="TRYPSIN_SER"/>
    <property type="match status" value="1"/>
</dbReference>
<protein>
    <recommendedName>
        <fullName evidence="7">trypsin</fullName>
        <ecNumber evidence="7">3.4.21.4</ecNumber>
    </recommendedName>
</protein>
<evidence type="ECO:0000313" key="10">
    <source>
        <dbReference type="Proteomes" id="UP001482620"/>
    </source>
</evidence>